<feature type="transmembrane region" description="Helical" evidence="7">
    <location>
        <begin position="69"/>
        <end position="88"/>
    </location>
</feature>
<dbReference type="InterPro" id="IPR050809">
    <property type="entry name" value="UgpAE/MalFG_permease"/>
</dbReference>
<dbReference type="GO" id="GO:0055085">
    <property type="term" value="P:transmembrane transport"/>
    <property type="evidence" value="ECO:0007669"/>
    <property type="project" value="InterPro"/>
</dbReference>
<feature type="domain" description="ABC transmembrane type-1" evidence="8">
    <location>
        <begin position="63"/>
        <end position="272"/>
    </location>
</feature>
<keyword evidence="6 7" id="KW-0472">Membrane</keyword>
<name>A0A1M4T877_9CLOT</name>
<feature type="transmembrane region" description="Helical" evidence="7">
    <location>
        <begin position="201"/>
        <end position="220"/>
    </location>
</feature>
<dbReference type="STRING" id="1122155.SAMN02745158_00474"/>
<protein>
    <submittedName>
        <fullName evidence="9">Carbohydrate ABC transporter membrane protein 1, CUT1 family (TC 3.A.1.1.-)</fullName>
    </submittedName>
</protein>
<dbReference type="CDD" id="cd06261">
    <property type="entry name" value="TM_PBP2"/>
    <property type="match status" value="1"/>
</dbReference>
<organism evidence="9 10">
    <name type="scientific">Lactonifactor longoviformis DSM 17459</name>
    <dbReference type="NCBI Taxonomy" id="1122155"/>
    <lineage>
        <taxon>Bacteria</taxon>
        <taxon>Bacillati</taxon>
        <taxon>Bacillota</taxon>
        <taxon>Clostridia</taxon>
        <taxon>Eubacteriales</taxon>
        <taxon>Clostridiaceae</taxon>
        <taxon>Lactonifactor</taxon>
    </lineage>
</organism>
<evidence type="ECO:0000256" key="6">
    <source>
        <dbReference type="ARBA" id="ARBA00023136"/>
    </source>
</evidence>
<feature type="transmembrane region" description="Helical" evidence="7">
    <location>
        <begin position="9"/>
        <end position="28"/>
    </location>
</feature>
<dbReference type="SUPFAM" id="SSF161098">
    <property type="entry name" value="MetI-like"/>
    <property type="match status" value="1"/>
</dbReference>
<accession>A0A1M4T877</accession>
<sequence length="280" mass="31979">MHAKRGRTGLLFLMPSLLGVFLFVLIPFSDVIRRSFLDAMGNQFTGLNNYRELLGNPAFRLAVRNTLRFTLICIPALLLLSLMTSVFLHRQKRWGQLLKSVYLVPMAIPVASVVLLWRVLFHQQGIVNGMFQWMHLPAKDWMNSDAAFWVLVFSYLWKNLGYDIILWTAGLGTIPDSLYEAAKVDGAGEWMCFFKITLPNLLPAFFTISVLSLLNSFKVFREAYLVAGDYPNESMYLLQHVFNNWFRELSLDKMAAGAVMTALVIMALVLLLERAWDKKG</sequence>
<keyword evidence="3" id="KW-1003">Cell membrane</keyword>
<keyword evidence="10" id="KW-1185">Reference proteome</keyword>
<evidence type="ECO:0000256" key="2">
    <source>
        <dbReference type="ARBA" id="ARBA00022448"/>
    </source>
</evidence>
<evidence type="ECO:0000256" key="1">
    <source>
        <dbReference type="ARBA" id="ARBA00004651"/>
    </source>
</evidence>
<dbReference type="AlphaFoldDB" id="A0A1M4T877"/>
<evidence type="ECO:0000313" key="9">
    <source>
        <dbReference type="EMBL" id="SHE40696.1"/>
    </source>
</evidence>
<proteinExistence type="inferred from homology"/>
<evidence type="ECO:0000256" key="7">
    <source>
        <dbReference type="RuleBase" id="RU363032"/>
    </source>
</evidence>
<evidence type="ECO:0000313" key="10">
    <source>
        <dbReference type="Proteomes" id="UP000184245"/>
    </source>
</evidence>
<comment type="subcellular location">
    <subcellularLocation>
        <location evidence="1 7">Cell membrane</location>
        <topology evidence="1 7">Multi-pass membrane protein</topology>
    </subcellularLocation>
</comment>
<evidence type="ECO:0000256" key="5">
    <source>
        <dbReference type="ARBA" id="ARBA00022989"/>
    </source>
</evidence>
<keyword evidence="5 7" id="KW-1133">Transmembrane helix</keyword>
<keyword evidence="2 7" id="KW-0813">Transport</keyword>
<gene>
    <name evidence="9" type="ORF">SAMN02745158_00474</name>
</gene>
<dbReference type="GO" id="GO:0005886">
    <property type="term" value="C:plasma membrane"/>
    <property type="evidence" value="ECO:0007669"/>
    <property type="project" value="UniProtKB-SubCell"/>
</dbReference>
<keyword evidence="4 7" id="KW-0812">Transmembrane</keyword>
<feature type="transmembrane region" description="Helical" evidence="7">
    <location>
        <begin position="100"/>
        <end position="121"/>
    </location>
</feature>
<dbReference type="InterPro" id="IPR035906">
    <property type="entry name" value="MetI-like_sf"/>
</dbReference>
<dbReference type="Proteomes" id="UP000184245">
    <property type="component" value="Unassembled WGS sequence"/>
</dbReference>
<dbReference type="Pfam" id="PF00528">
    <property type="entry name" value="BPD_transp_1"/>
    <property type="match status" value="1"/>
</dbReference>
<dbReference type="PROSITE" id="PS50928">
    <property type="entry name" value="ABC_TM1"/>
    <property type="match status" value="1"/>
</dbReference>
<evidence type="ECO:0000256" key="3">
    <source>
        <dbReference type="ARBA" id="ARBA00022475"/>
    </source>
</evidence>
<dbReference type="Gene3D" id="1.10.3720.10">
    <property type="entry name" value="MetI-like"/>
    <property type="match status" value="1"/>
</dbReference>
<reference evidence="9 10" key="1">
    <citation type="submission" date="2016-11" db="EMBL/GenBank/DDBJ databases">
        <authorList>
            <person name="Jaros S."/>
            <person name="Januszkiewicz K."/>
            <person name="Wedrychowicz H."/>
        </authorList>
    </citation>
    <scope>NUCLEOTIDE SEQUENCE [LARGE SCALE GENOMIC DNA]</scope>
    <source>
        <strain evidence="9 10">DSM 17459</strain>
    </source>
</reference>
<dbReference type="InterPro" id="IPR000515">
    <property type="entry name" value="MetI-like"/>
</dbReference>
<dbReference type="EMBL" id="FQVI01000001">
    <property type="protein sequence ID" value="SHE40696.1"/>
    <property type="molecule type" value="Genomic_DNA"/>
</dbReference>
<dbReference type="PANTHER" id="PTHR43227:SF11">
    <property type="entry name" value="BLL4140 PROTEIN"/>
    <property type="match status" value="1"/>
</dbReference>
<feature type="transmembrane region" description="Helical" evidence="7">
    <location>
        <begin position="254"/>
        <end position="272"/>
    </location>
</feature>
<comment type="similarity">
    <text evidence="7">Belongs to the binding-protein-dependent transport system permease family.</text>
</comment>
<evidence type="ECO:0000259" key="8">
    <source>
        <dbReference type="PROSITE" id="PS50928"/>
    </source>
</evidence>
<dbReference type="PANTHER" id="PTHR43227">
    <property type="entry name" value="BLL4140 PROTEIN"/>
    <property type="match status" value="1"/>
</dbReference>
<evidence type="ECO:0000256" key="4">
    <source>
        <dbReference type="ARBA" id="ARBA00022692"/>
    </source>
</evidence>